<dbReference type="Pfam" id="PF08352">
    <property type="entry name" value="oligo_HPY"/>
    <property type="match status" value="1"/>
</dbReference>
<dbReference type="InterPro" id="IPR027417">
    <property type="entry name" value="P-loop_NTPase"/>
</dbReference>
<dbReference type="InterPro" id="IPR013563">
    <property type="entry name" value="Oligopep_ABC_C"/>
</dbReference>
<comment type="caution">
    <text evidence="7">The sequence shown here is derived from an EMBL/GenBank/DDBJ whole genome shotgun (WGS) entry which is preliminary data.</text>
</comment>
<dbReference type="SUPFAM" id="SSF52540">
    <property type="entry name" value="P-loop containing nucleoside triphosphate hydrolases"/>
    <property type="match status" value="1"/>
</dbReference>
<dbReference type="InterPro" id="IPR003593">
    <property type="entry name" value="AAA+_ATPase"/>
</dbReference>
<keyword evidence="5 7" id="KW-0067">ATP-binding</keyword>
<dbReference type="SMART" id="SM00382">
    <property type="entry name" value="AAA"/>
    <property type="match status" value="1"/>
</dbReference>
<dbReference type="GO" id="GO:0015833">
    <property type="term" value="P:peptide transport"/>
    <property type="evidence" value="ECO:0007669"/>
    <property type="project" value="InterPro"/>
</dbReference>
<comment type="subcellular location">
    <subcellularLocation>
        <location evidence="1">Cell inner membrane</location>
        <topology evidence="1">Peripheral membrane protein</topology>
    </subcellularLocation>
</comment>
<dbReference type="EMBL" id="JAPDNT010000009">
    <property type="protein sequence ID" value="MCW3475573.1"/>
    <property type="molecule type" value="Genomic_DNA"/>
</dbReference>
<proteinExistence type="inferred from homology"/>
<dbReference type="InterPro" id="IPR003439">
    <property type="entry name" value="ABC_transporter-like_ATP-bd"/>
</dbReference>
<comment type="similarity">
    <text evidence="2">Belongs to the ABC transporter superfamily.</text>
</comment>
<evidence type="ECO:0000313" key="8">
    <source>
        <dbReference type="Proteomes" id="UP001165679"/>
    </source>
</evidence>
<dbReference type="GO" id="GO:0055085">
    <property type="term" value="P:transmembrane transport"/>
    <property type="evidence" value="ECO:0007669"/>
    <property type="project" value="UniProtKB-ARBA"/>
</dbReference>
<dbReference type="AlphaFoldDB" id="A0AA41YNY0"/>
<dbReference type="NCBIfam" id="TIGR01727">
    <property type="entry name" value="oligo_HPY"/>
    <property type="match status" value="1"/>
</dbReference>
<gene>
    <name evidence="7" type="ORF">OL599_13395</name>
</gene>
<evidence type="ECO:0000256" key="5">
    <source>
        <dbReference type="ARBA" id="ARBA00022840"/>
    </source>
</evidence>
<dbReference type="PANTHER" id="PTHR43776:SF7">
    <property type="entry name" value="D,D-DIPEPTIDE TRANSPORT ATP-BINDING PROTEIN DDPF-RELATED"/>
    <property type="match status" value="1"/>
</dbReference>
<evidence type="ECO:0000256" key="4">
    <source>
        <dbReference type="ARBA" id="ARBA00022741"/>
    </source>
</evidence>
<dbReference type="NCBIfam" id="NF008453">
    <property type="entry name" value="PRK11308.1"/>
    <property type="match status" value="1"/>
</dbReference>
<dbReference type="FunFam" id="3.40.50.300:FF:000016">
    <property type="entry name" value="Oligopeptide ABC transporter ATP-binding component"/>
    <property type="match status" value="1"/>
</dbReference>
<dbReference type="RefSeq" id="WP_264714287.1">
    <property type="nucleotide sequence ID" value="NZ_JAPDNT010000009.1"/>
</dbReference>
<evidence type="ECO:0000256" key="1">
    <source>
        <dbReference type="ARBA" id="ARBA00004417"/>
    </source>
</evidence>
<dbReference type="InterPro" id="IPR017871">
    <property type="entry name" value="ABC_transporter-like_CS"/>
</dbReference>
<name>A0AA41YNY0_9PROT</name>
<keyword evidence="3" id="KW-0813">Transport</keyword>
<dbReference type="GO" id="GO:0005524">
    <property type="term" value="F:ATP binding"/>
    <property type="evidence" value="ECO:0007669"/>
    <property type="project" value="UniProtKB-KW"/>
</dbReference>
<evidence type="ECO:0000313" key="7">
    <source>
        <dbReference type="EMBL" id="MCW3475573.1"/>
    </source>
</evidence>
<dbReference type="Gene3D" id="3.40.50.300">
    <property type="entry name" value="P-loop containing nucleotide triphosphate hydrolases"/>
    <property type="match status" value="1"/>
</dbReference>
<dbReference type="GO" id="GO:0016887">
    <property type="term" value="F:ATP hydrolysis activity"/>
    <property type="evidence" value="ECO:0007669"/>
    <property type="project" value="InterPro"/>
</dbReference>
<reference evidence="7" key="2">
    <citation type="submission" date="2022-10" db="EMBL/GenBank/DDBJ databases">
        <authorList>
            <person name="Trinh H.N."/>
        </authorList>
    </citation>
    <scope>NUCLEOTIDE SEQUENCE</scope>
    <source>
        <strain evidence="7">RN2-1</strain>
    </source>
</reference>
<evidence type="ECO:0000256" key="3">
    <source>
        <dbReference type="ARBA" id="ARBA00022448"/>
    </source>
</evidence>
<keyword evidence="4" id="KW-0547">Nucleotide-binding</keyword>
<evidence type="ECO:0000256" key="2">
    <source>
        <dbReference type="ARBA" id="ARBA00005417"/>
    </source>
</evidence>
<dbReference type="CDD" id="cd03257">
    <property type="entry name" value="ABC_NikE_OppD_transporters"/>
    <property type="match status" value="1"/>
</dbReference>
<dbReference type="InterPro" id="IPR050319">
    <property type="entry name" value="ABC_transp_ATP-bind"/>
</dbReference>
<accession>A0AA41YNY0</accession>
<dbReference type="PROSITE" id="PS00211">
    <property type="entry name" value="ABC_TRANSPORTER_1"/>
    <property type="match status" value="1"/>
</dbReference>
<protein>
    <submittedName>
        <fullName evidence="7">Dipeptide ABC transporter ATP-binding protein</fullName>
    </submittedName>
</protein>
<dbReference type="PROSITE" id="PS50893">
    <property type="entry name" value="ABC_TRANSPORTER_2"/>
    <property type="match status" value="1"/>
</dbReference>
<organism evidence="7 8">
    <name type="scientific">Limobrevibacterium gyesilva</name>
    <dbReference type="NCBI Taxonomy" id="2991712"/>
    <lineage>
        <taxon>Bacteria</taxon>
        <taxon>Pseudomonadati</taxon>
        <taxon>Pseudomonadota</taxon>
        <taxon>Alphaproteobacteria</taxon>
        <taxon>Acetobacterales</taxon>
        <taxon>Acetobacteraceae</taxon>
        <taxon>Limobrevibacterium</taxon>
    </lineage>
</organism>
<dbReference type="GO" id="GO:0005886">
    <property type="term" value="C:plasma membrane"/>
    <property type="evidence" value="ECO:0007669"/>
    <property type="project" value="UniProtKB-SubCell"/>
</dbReference>
<feature type="domain" description="ABC transporter" evidence="6">
    <location>
        <begin position="16"/>
        <end position="256"/>
    </location>
</feature>
<evidence type="ECO:0000259" key="6">
    <source>
        <dbReference type="PROSITE" id="PS50893"/>
    </source>
</evidence>
<sequence>MTALVSATGLTKHFAVRGGSFLRRHTTALRAVDGVDLQIRSGETLGLVGESGCGKSTLGRLLIRLIEPTGGRIDFDGHEITGLSTKAMRQHRRAMQIIFQDPYGALNPRMSVEDIIMEPLLIHGARADAATRAKVAEALRLVGLPARAAQRFPHEFSGGQRQRVGIARALVLNPKFVVCDEPVSALDVSVQAQIVNLLQDLQKELGLTFLFIAHDLSVVKHISDRVAVMYLGKVVEVAEKHAIYSAPQHPYTQALIAAVPVLRPQDRARGRRVRIAGDIPSALNPPSGCRFHTRCPHVMPICRVQEPALTEPAPAHHVACHLVNPV</sequence>
<dbReference type="Pfam" id="PF00005">
    <property type="entry name" value="ABC_tran"/>
    <property type="match status" value="1"/>
</dbReference>
<reference evidence="7" key="1">
    <citation type="submission" date="2022-09" db="EMBL/GenBank/DDBJ databases">
        <title>Rhodovastum sp. nov. RN2-1 isolated from soil in Seongnam, South Korea.</title>
        <authorList>
            <person name="Le N.T."/>
        </authorList>
    </citation>
    <scope>NUCLEOTIDE SEQUENCE</scope>
    <source>
        <strain evidence="7">RN2-1</strain>
    </source>
</reference>
<dbReference type="Proteomes" id="UP001165679">
    <property type="component" value="Unassembled WGS sequence"/>
</dbReference>
<dbReference type="PANTHER" id="PTHR43776">
    <property type="entry name" value="TRANSPORT ATP-BINDING PROTEIN"/>
    <property type="match status" value="1"/>
</dbReference>
<keyword evidence="8" id="KW-1185">Reference proteome</keyword>